<evidence type="ECO:0000256" key="2">
    <source>
        <dbReference type="PROSITE-ProRule" id="PRU00023"/>
    </source>
</evidence>
<dbReference type="HOGENOM" id="CLU_000288_34_2_1"/>
<name>G2X3C0_VERDV</name>
<dbReference type="GO" id="GO:0009116">
    <property type="term" value="P:nucleoside metabolic process"/>
    <property type="evidence" value="ECO:0007669"/>
    <property type="project" value="InterPro"/>
</dbReference>
<dbReference type="EMBL" id="DS572702">
    <property type="protein sequence ID" value="EGY23467.1"/>
    <property type="molecule type" value="Genomic_DNA"/>
</dbReference>
<keyword evidence="2" id="KW-0040">ANK repeat</keyword>
<dbReference type="InterPro" id="IPR036770">
    <property type="entry name" value="Ankyrin_rpt-contain_sf"/>
</dbReference>
<dbReference type="PROSITE" id="PS50088">
    <property type="entry name" value="ANK_REPEAT"/>
    <property type="match status" value="2"/>
</dbReference>
<dbReference type="PROSITE" id="PS50837">
    <property type="entry name" value="NACHT"/>
    <property type="match status" value="1"/>
</dbReference>
<dbReference type="SMART" id="SM00248">
    <property type="entry name" value="ANK"/>
    <property type="match status" value="2"/>
</dbReference>
<dbReference type="GeneID" id="20706368"/>
<dbReference type="Gene3D" id="3.40.50.1580">
    <property type="entry name" value="Nucleoside phosphorylase domain"/>
    <property type="match status" value="1"/>
</dbReference>
<dbReference type="Pfam" id="PF12796">
    <property type="entry name" value="Ank_2"/>
    <property type="match status" value="1"/>
</dbReference>
<dbReference type="InterPro" id="IPR002110">
    <property type="entry name" value="Ankyrin_rpt"/>
</dbReference>
<dbReference type="Proteomes" id="UP000001611">
    <property type="component" value="Chromosome 3"/>
</dbReference>
<dbReference type="PROSITE" id="PS50297">
    <property type="entry name" value="ANK_REP_REGION"/>
    <property type="match status" value="2"/>
</dbReference>
<dbReference type="eggNOG" id="KOG0504">
    <property type="taxonomic scope" value="Eukaryota"/>
</dbReference>
<evidence type="ECO:0000256" key="1">
    <source>
        <dbReference type="ARBA" id="ARBA00022737"/>
    </source>
</evidence>
<dbReference type="SUPFAM" id="SSF48403">
    <property type="entry name" value="Ankyrin repeat"/>
    <property type="match status" value="1"/>
</dbReference>
<dbReference type="InterPro" id="IPR027417">
    <property type="entry name" value="P-loop_NTPase"/>
</dbReference>
<dbReference type="InterPro" id="IPR053137">
    <property type="entry name" value="NLR-like"/>
</dbReference>
<keyword evidence="1" id="KW-0677">Repeat</keyword>
<dbReference type="InParanoid" id="G2X3C0"/>
<dbReference type="SUPFAM" id="SSF53167">
    <property type="entry name" value="Purine and uridine phosphorylases"/>
    <property type="match status" value="1"/>
</dbReference>
<dbReference type="Pfam" id="PF01048">
    <property type="entry name" value="PNP_UDP_1"/>
    <property type="match status" value="1"/>
</dbReference>
<dbReference type="InterPro" id="IPR035994">
    <property type="entry name" value="Nucleoside_phosphorylase_sf"/>
</dbReference>
<dbReference type="InterPro" id="IPR007111">
    <property type="entry name" value="NACHT_NTPase"/>
</dbReference>
<feature type="repeat" description="ANK" evidence="2">
    <location>
        <begin position="833"/>
        <end position="865"/>
    </location>
</feature>
<dbReference type="Pfam" id="PF24883">
    <property type="entry name" value="NPHP3_N"/>
    <property type="match status" value="1"/>
</dbReference>
<dbReference type="Gene3D" id="3.40.50.300">
    <property type="entry name" value="P-loop containing nucleotide triphosphate hydrolases"/>
    <property type="match status" value="1"/>
</dbReference>
<feature type="repeat" description="ANK" evidence="2">
    <location>
        <begin position="866"/>
        <end position="898"/>
    </location>
</feature>
<feature type="domain" description="NACHT" evidence="3">
    <location>
        <begin position="415"/>
        <end position="558"/>
    </location>
</feature>
<sequence length="950" mass="104633">MPDATGLCHVVRLHARLDSLTVAYLSSSTTCACPNSHRQQPPMSDPQKYTVGWICAIATEFVAAQAFLDEEHDPPRHVAPHDNNSYVLGTVGSHNVVIAVLPDTEYGTTSAATVARDMLHSFPNVRIGLMVGIGGGAPRLPEHDVRLGDVVVSRAGGGKGGVLHALKGKYELRGHQLNKEVDRALKRIKNRKRYIRPPTASDRLYKAGIAHRLDGTGCCSDVSSEDPSHLVTRSQRDEEDDPKIHYGLIASANQLMKDATTRDKLAAEKDVLCFEIEAAGLMNHFPCLVVRGICDYADSHKNKEWQGFAAMTAAAYAKDILRQIPPNKVETEIPISEILGLVQGKLDGGDFTEIEIKDARITMKSDDHLTELQHWLSPPDYSTNAKLARERRHAGTGAWFLESPVSQEWKAGRRRHLWLYGLAGCGKTVLSTTILDHLSQTGRHVTLAFFFDFNDTKKQTLNGLLRSLAIQLYHTGGEAARKLDSLLASHGDDRRQPDMSGLSACVESMIKVSGNVTVVLDALDECTTKGQLLSWMRSVVSDSAFGNVQLIATGRPEAEFQQEIPDYWGQENCVSLDKKAVDADIRSYVVARLTQSSDFVDKKLPQDLLNEIRNKVGNGADGMFRWAACQLDSLAKCLSPNAIKAALKSLPHDLSETYDRMLQSIPPQHKSDAIRLLQFIVHAKRPLTVSEAIEVVATHIDGEPRGFDVRGRLNREADILRICPGLVEIAQATKGNSTTKELHLTHYSIKEYLVREEQFGRQDASIAITRTCLTYLTDIREPTRRPQEISRWQNLPQKCGQGLRLRLRDQKTLPERPSAFCKTTEPSSYGGGEYGNALQAASSEGHTNIVQLLLAKGADVNARGGQYDNVLQAASSGGHVEIVQLLLAKGADANARSVKYGNAQTISIFTEDEDLLSLSWFSERNQSVPRFSNQLSSTVAYQDSAFLGDI</sequence>
<dbReference type="OrthoDB" id="1577640at2759"/>
<accession>G2X3C0</accession>
<dbReference type="InterPro" id="IPR000845">
    <property type="entry name" value="Nucleoside_phosphorylase_d"/>
</dbReference>
<organism evidence="4 5">
    <name type="scientific">Verticillium dahliae (strain VdLs.17 / ATCC MYA-4575 / FGSC 10137)</name>
    <name type="common">Verticillium wilt</name>
    <dbReference type="NCBI Taxonomy" id="498257"/>
    <lineage>
        <taxon>Eukaryota</taxon>
        <taxon>Fungi</taxon>
        <taxon>Dikarya</taxon>
        <taxon>Ascomycota</taxon>
        <taxon>Pezizomycotina</taxon>
        <taxon>Sordariomycetes</taxon>
        <taxon>Hypocreomycetidae</taxon>
        <taxon>Glomerellales</taxon>
        <taxon>Plectosphaerellaceae</taxon>
        <taxon>Verticillium</taxon>
    </lineage>
</organism>
<dbReference type="Pfam" id="PF22939">
    <property type="entry name" value="WHD_GPIID"/>
    <property type="match status" value="1"/>
</dbReference>
<dbReference type="InterPro" id="IPR054471">
    <property type="entry name" value="GPIID_WHD"/>
</dbReference>
<dbReference type="PANTHER" id="PTHR46082">
    <property type="entry name" value="ATP/GTP-BINDING PROTEIN-RELATED"/>
    <property type="match status" value="1"/>
</dbReference>
<dbReference type="SUPFAM" id="SSF52540">
    <property type="entry name" value="P-loop containing nucleoside triphosphate hydrolases"/>
    <property type="match status" value="1"/>
</dbReference>
<dbReference type="GO" id="GO:0003824">
    <property type="term" value="F:catalytic activity"/>
    <property type="evidence" value="ECO:0007669"/>
    <property type="project" value="InterPro"/>
</dbReference>
<dbReference type="OMA" id="KNCLPLD"/>
<dbReference type="Gene3D" id="1.25.40.20">
    <property type="entry name" value="Ankyrin repeat-containing domain"/>
    <property type="match status" value="1"/>
</dbReference>
<reference evidence="4 5" key="1">
    <citation type="submission" date="2008-03" db="EMBL/GenBank/DDBJ databases">
        <title>The Genome Sequence of Verticillium dahliae VdLs.17.</title>
        <authorList>
            <consortium name="The Broad Institute Genome Sequencing Platform"/>
            <person name="Ma L.-J.J."/>
            <person name="Klosterman S.J."/>
            <person name="Subbarao K."/>
            <person name="Dobinson K."/>
            <person name="Veronese P."/>
            <person name="Kang S."/>
            <person name="Gold S.E."/>
            <person name="Young S."/>
            <person name="Jaffe D."/>
            <person name="Gnerre S."/>
            <person name="Berlin A."/>
            <person name="Heiman D."/>
            <person name="Hepburn T."/>
            <person name="Sykes S."/>
            <person name="Alvarado L."/>
            <person name="Kodira C.D."/>
            <person name="Lander E."/>
            <person name="Galagan J."/>
            <person name="Nusbaum C."/>
            <person name="Birren B."/>
        </authorList>
    </citation>
    <scope>NUCLEOTIDE SEQUENCE [LARGE SCALE GENOMIC DNA]</scope>
    <source>
        <strain evidence="5">VdLs.17 / ATCC MYA-4575 / FGSC 10137</strain>
    </source>
</reference>
<dbReference type="KEGG" id="vda:VDAG_04905"/>
<protein>
    <submittedName>
        <fullName evidence="4">Ankyrin repeat protein</fullName>
    </submittedName>
</protein>
<evidence type="ECO:0000259" key="3">
    <source>
        <dbReference type="PROSITE" id="PS50837"/>
    </source>
</evidence>
<evidence type="ECO:0000313" key="5">
    <source>
        <dbReference type="Proteomes" id="UP000001611"/>
    </source>
</evidence>
<dbReference type="RefSeq" id="XP_009652804.1">
    <property type="nucleotide sequence ID" value="XM_009654509.1"/>
</dbReference>
<dbReference type="InterPro" id="IPR056884">
    <property type="entry name" value="NPHP3-like_N"/>
</dbReference>
<dbReference type="PANTHER" id="PTHR46082:SF11">
    <property type="entry name" value="AAA+ ATPASE DOMAIN-CONTAINING PROTEIN-RELATED"/>
    <property type="match status" value="1"/>
</dbReference>
<dbReference type="AlphaFoldDB" id="G2X3C0"/>
<gene>
    <name evidence="4" type="ORF">VDAG_04905</name>
</gene>
<evidence type="ECO:0000313" key="4">
    <source>
        <dbReference type="EMBL" id="EGY23467.1"/>
    </source>
</evidence>
<proteinExistence type="predicted"/>
<keyword evidence="5" id="KW-1185">Reference proteome</keyword>